<keyword evidence="2" id="KW-1185">Reference proteome</keyword>
<proteinExistence type="predicted"/>
<reference evidence="1 2" key="1">
    <citation type="submission" date="2020-01" db="EMBL/GenBank/DDBJ databases">
        <authorList>
            <person name="Peng S.Y."/>
            <person name="Li J."/>
            <person name="Wang M."/>
            <person name="Wang L."/>
            <person name="Wang C.Q."/>
            <person name="Wang J.R."/>
        </authorList>
    </citation>
    <scope>NUCLEOTIDE SEQUENCE [LARGE SCALE GENOMIC DNA]</scope>
    <source>
        <strain evidence="1 2">XCT-34</strain>
    </source>
</reference>
<protein>
    <submittedName>
        <fullName evidence="1">Uncharacterized protein</fullName>
    </submittedName>
</protein>
<sequence>MSNMNPQHHLAQALIIRAIARDDPERPLIGAPLLALRRQVAAGEHADHPAAKTAEAVRQEIMRLGIGDMPPATDLVATLLETLSQRLGGHGYKSAWEAIGIKPTRGRDLLARSANAVDWPIWKTLRDAALAD</sequence>
<evidence type="ECO:0000313" key="1">
    <source>
        <dbReference type="EMBL" id="NBN63089.1"/>
    </source>
</evidence>
<comment type="caution">
    <text evidence="1">The sequence shown here is derived from an EMBL/GenBank/DDBJ whole genome shotgun (WGS) entry which is preliminary data.</text>
</comment>
<dbReference type="EMBL" id="JAABLP010000001">
    <property type="protein sequence ID" value="NBN63089.1"/>
    <property type="molecule type" value="Genomic_DNA"/>
</dbReference>
<gene>
    <name evidence="1" type="ORF">GWI71_05295</name>
</gene>
<evidence type="ECO:0000313" key="2">
    <source>
        <dbReference type="Proteomes" id="UP000541347"/>
    </source>
</evidence>
<organism evidence="1 2">
    <name type="scientific">Pannonibacter tanglangensis</name>
    <dbReference type="NCBI Taxonomy" id="2750084"/>
    <lineage>
        <taxon>Bacteria</taxon>
        <taxon>Pseudomonadati</taxon>
        <taxon>Pseudomonadota</taxon>
        <taxon>Alphaproteobacteria</taxon>
        <taxon>Hyphomicrobiales</taxon>
        <taxon>Stappiaceae</taxon>
        <taxon>Pannonibacter</taxon>
    </lineage>
</organism>
<dbReference type="RefSeq" id="WP_161674570.1">
    <property type="nucleotide sequence ID" value="NZ_JAABLP010000001.1"/>
</dbReference>
<accession>A0ABW9ZJ23</accession>
<name>A0ABW9ZJ23_9HYPH</name>
<dbReference type="Proteomes" id="UP000541347">
    <property type="component" value="Unassembled WGS sequence"/>
</dbReference>